<sequence length="35" mass="4214">MEPAIDIDRLMAALNHPEIREAWNNFLQVLFRFLE</sequence>
<evidence type="ECO:0000313" key="1">
    <source>
        <dbReference type="EMBL" id="CAH0102914.1"/>
    </source>
</evidence>
<name>A0A8J2REG7_9CRUS</name>
<keyword evidence="2" id="KW-1185">Reference proteome</keyword>
<organism evidence="1 2">
    <name type="scientific">Daphnia galeata</name>
    <dbReference type="NCBI Taxonomy" id="27404"/>
    <lineage>
        <taxon>Eukaryota</taxon>
        <taxon>Metazoa</taxon>
        <taxon>Ecdysozoa</taxon>
        <taxon>Arthropoda</taxon>
        <taxon>Crustacea</taxon>
        <taxon>Branchiopoda</taxon>
        <taxon>Diplostraca</taxon>
        <taxon>Cladocera</taxon>
        <taxon>Anomopoda</taxon>
        <taxon>Daphniidae</taxon>
        <taxon>Daphnia</taxon>
    </lineage>
</organism>
<dbReference type="Proteomes" id="UP000789390">
    <property type="component" value="Unassembled WGS sequence"/>
</dbReference>
<comment type="caution">
    <text evidence="1">The sequence shown here is derived from an EMBL/GenBank/DDBJ whole genome shotgun (WGS) entry which is preliminary data.</text>
</comment>
<accession>A0A8J2REG7</accession>
<dbReference type="AlphaFoldDB" id="A0A8J2REG7"/>
<protein>
    <submittedName>
        <fullName evidence="1">Uncharacterized protein</fullName>
    </submittedName>
</protein>
<gene>
    <name evidence="1" type="ORF">DGAL_LOCUS5438</name>
</gene>
<dbReference type="EMBL" id="CAKKLH010000098">
    <property type="protein sequence ID" value="CAH0102914.1"/>
    <property type="molecule type" value="Genomic_DNA"/>
</dbReference>
<dbReference type="OrthoDB" id="6349313at2759"/>
<reference evidence="1" key="1">
    <citation type="submission" date="2021-11" db="EMBL/GenBank/DDBJ databases">
        <authorList>
            <person name="Schell T."/>
        </authorList>
    </citation>
    <scope>NUCLEOTIDE SEQUENCE</scope>
    <source>
        <strain evidence="1">M5</strain>
    </source>
</reference>
<proteinExistence type="predicted"/>
<evidence type="ECO:0000313" key="2">
    <source>
        <dbReference type="Proteomes" id="UP000789390"/>
    </source>
</evidence>